<reference evidence="2 3" key="1">
    <citation type="submission" date="2012-10" db="EMBL/GenBank/DDBJ databases">
        <title>Genome sequencing of Tanticharoenia sakaeratensis NBRC 103193.</title>
        <authorList>
            <person name="Azuma Y."/>
            <person name="Hadano H."/>
            <person name="Hirakawa H."/>
            <person name="Matsushita K."/>
        </authorList>
    </citation>
    <scope>NUCLEOTIDE SEQUENCE [LARGE SCALE GENOMIC DNA]</scope>
    <source>
        <strain evidence="2 3">NBRC 103193</strain>
    </source>
</reference>
<evidence type="ECO:0000313" key="2">
    <source>
        <dbReference type="EMBL" id="GAN54766.1"/>
    </source>
</evidence>
<dbReference type="EMBL" id="BALE01000029">
    <property type="protein sequence ID" value="GAN54766.1"/>
    <property type="molecule type" value="Genomic_DNA"/>
</dbReference>
<dbReference type="STRING" id="1231623.Tasa_029_039"/>
<keyword evidence="3" id="KW-1185">Reference proteome</keyword>
<feature type="transmembrane region" description="Helical" evidence="1">
    <location>
        <begin position="49"/>
        <end position="67"/>
    </location>
</feature>
<dbReference type="AlphaFoldDB" id="A0A0D6MMV9"/>
<keyword evidence="1" id="KW-1133">Transmembrane helix</keyword>
<gene>
    <name evidence="2" type="ORF">Tasa_029_039</name>
</gene>
<name>A0A0D6MMV9_9PROT</name>
<protein>
    <submittedName>
        <fullName evidence="2">Membrane protein</fullName>
    </submittedName>
</protein>
<accession>A0A0D6MMV9</accession>
<evidence type="ECO:0000256" key="1">
    <source>
        <dbReference type="SAM" id="Phobius"/>
    </source>
</evidence>
<keyword evidence="1" id="KW-0472">Membrane</keyword>
<comment type="caution">
    <text evidence="2">The sequence shown here is derived from an EMBL/GenBank/DDBJ whole genome shotgun (WGS) entry which is preliminary data.</text>
</comment>
<feature type="transmembrane region" description="Helical" evidence="1">
    <location>
        <begin position="91"/>
        <end position="112"/>
    </location>
</feature>
<keyword evidence="1" id="KW-0812">Transmembrane</keyword>
<sequence>MFSSVITADTVSGLRMNTLGDGIFHTVTWLSVLLGLWLLYSRITEARRAVWGSTVLWGWILSGWGWFNLVEGLLDHEILGLHHVRSGPHQVAWDMGFLAIGVIFILGGTTIARRATPIRDETAHLQAME</sequence>
<organism evidence="2 3">
    <name type="scientific">Tanticharoenia sakaeratensis NBRC 103193</name>
    <dbReference type="NCBI Taxonomy" id="1231623"/>
    <lineage>
        <taxon>Bacteria</taxon>
        <taxon>Pseudomonadati</taxon>
        <taxon>Pseudomonadota</taxon>
        <taxon>Alphaproteobacteria</taxon>
        <taxon>Acetobacterales</taxon>
        <taxon>Acetobacteraceae</taxon>
        <taxon>Tanticharoenia</taxon>
    </lineage>
</organism>
<feature type="transmembrane region" description="Helical" evidence="1">
    <location>
        <begin position="22"/>
        <end position="40"/>
    </location>
</feature>
<dbReference type="Proteomes" id="UP000032679">
    <property type="component" value="Unassembled WGS sequence"/>
</dbReference>
<evidence type="ECO:0000313" key="3">
    <source>
        <dbReference type="Proteomes" id="UP000032679"/>
    </source>
</evidence>
<dbReference type="InterPro" id="IPR018719">
    <property type="entry name" value="DUF2243_membrane"/>
</dbReference>
<dbReference type="Pfam" id="PF10002">
    <property type="entry name" value="DUF2243"/>
    <property type="match status" value="1"/>
</dbReference>
<proteinExistence type="predicted"/>